<dbReference type="OrthoDB" id="7253390at2"/>
<dbReference type="Proteomes" id="UP000328092">
    <property type="component" value="Unassembled WGS sequence"/>
</dbReference>
<name>A0A508TXN6_9BRAD</name>
<dbReference type="Gene3D" id="3.40.190.150">
    <property type="entry name" value="Bordetella uptake gene, domain 1"/>
    <property type="match status" value="1"/>
</dbReference>
<sequence length="325" mass="34694">MKFSRRMVLHLGLSALVTPAFLRIGWAQTYPARPVRMIVPFAPAGTTDISARLIGQWLSDRLGQQFVIENRAGANGNIGTEAALKAGPDGYTLLMVDASPTINATLYDKLNFNFVRDAAPVATVARVPFILVVHPSVPAKTLPEFIAYAQANPGRINYGSAGRGSTLHVAAELFKMLAGVDLVHVPYKGGGPAITDAIGGQVQAVFIPAPAGIEYVRGGQLRALGVSSANRFRTLPDVPSISEVISEYDAITWYGLVAPRDTSTAIVQALNKEINAGLADPKLQARFAELGAEVFPGSSADFSKLIASEIEKWSKVIRTANIKIE</sequence>
<organism evidence="2 3">
    <name type="scientific">Bradyrhizobium ivorense</name>
    <dbReference type="NCBI Taxonomy" id="2511166"/>
    <lineage>
        <taxon>Bacteria</taxon>
        <taxon>Pseudomonadati</taxon>
        <taxon>Pseudomonadota</taxon>
        <taxon>Alphaproteobacteria</taxon>
        <taxon>Hyphomicrobiales</taxon>
        <taxon>Nitrobacteraceae</taxon>
        <taxon>Bradyrhizobium</taxon>
    </lineage>
</organism>
<comment type="similarity">
    <text evidence="1">Belongs to the UPF0065 (bug) family.</text>
</comment>
<proteinExistence type="inferred from homology"/>
<dbReference type="SUPFAM" id="SSF53850">
    <property type="entry name" value="Periplasmic binding protein-like II"/>
    <property type="match status" value="1"/>
</dbReference>
<comment type="caution">
    <text evidence="2">The sequence shown here is derived from an EMBL/GenBank/DDBJ whole genome shotgun (WGS) entry which is preliminary data.</text>
</comment>
<evidence type="ECO:0000313" key="2">
    <source>
        <dbReference type="EMBL" id="VIO79013.1"/>
    </source>
</evidence>
<dbReference type="PANTHER" id="PTHR42928:SF5">
    <property type="entry name" value="BLR1237 PROTEIN"/>
    <property type="match status" value="1"/>
</dbReference>
<dbReference type="InterPro" id="IPR042100">
    <property type="entry name" value="Bug_dom1"/>
</dbReference>
<dbReference type="PANTHER" id="PTHR42928">
    <property type="entry name" value="TRICARBOXYLATE-BINDING PROTEIN"/>
    <property type="match status" value="1"/>
</dbReference>
<protein>
    <recommendedName>
        <fullName evidence="4">Tripartite tricarboxylate transporter family receptor</fullName>
    </recommendedName>
</protein>
<gene>
    <name evidence="2" type="ORF">CI1B_76420</name>
</gene>
<accession>A0A508TXN6</accession>
<dbReference type="Pfam" id="PF03401">
    <property type="entry name" value="TctC"/>
    <property type="match status" value="1"/>
</dbReference>
<evidence type="ECO:0000313" key="3">
    <source>
        <dbReference type="Proteomes" id="UP000328092"/>
    </source>
</evidence>
<keyword evidence="3" id="KW-1185">Reference proteome</keyword>
<evidence type="ECO:0000256" key="1">
    <source>
        <dbReference type="ARBA" id="ARBA00006987"/>
    </source>
</evidence>
<dbReference type="CDD" id="cd13578">
    <property type="entry name" value="PBP2_Bug27"/>
    <property type="match status" value="1"/>
</dbReference>
<evidence type="ECO:0008006" key="4">
    <source>
        <dbReference type="Google" id="ProtNLM"/>
    </source>
</evidence>
<dbReference type="EMBL" id="CAADFC020000032">
    <property type="protein sequence ID" value="VIO79013.1"/>
    <property type="molecule type" value="Genomic_DNA"/>
</dbReference>
<dbReference type="Gene3D" id="3.40.190.10">
    <property type="entry name" value="Periplasmic binding protein-like II"/>
    <property type="match status" value="1"/>
</dbReference>
<reference evidence="2" key="1">
    <citation type="submission" date="2019-02" db="EMBL/GenBank/DDBJ databases">
        <authorList>
            <person name="Pothier F.J."/>
        </authorList>
    </citation>
    <scope>NUCLEOTIDE SEQUENCE</scope>
    <source>
        <strain evidence="2">CI-1B</strain>
    </source>
</reference>
<dbReference type="PIRSF" id="PIRSF017082">
    <property type="entry name" value="YflP"/>
    <property type="match status" value="1"/>
</dbReference>
<dbReference type="AlphaFoldDB" id="A0A508TXN6"/>
<dbReference type="InterPro" id="IPR005064">
    <property type="entry name" value="BUG"/>
</dbReference>
<dbReference type="RefSeq" id="WP_139864175.1">
    <property type="nucleotide sequence ID" value="NZ_CAADFC020000032.1"/>
</dbReference>